<dbReference type="EMBL" id="CP002691">
    <property type="protein sequence ID" value="AEE50888.1"/>
    <property type="molecule type" value="Genomic_DNA"/>
</dbReference>
<dbReference type="PROSITE" id="PS50293">
    <property type="entry name" value="TPR_REGION"/>
    <property type="match status" value="1"/>
</dbReference>
<dbReference type="eggNOG" id="COG3899">
    <property type="taxonomic scope" value="Bacteria"/>
</dbReference>
<dbReference type="PANTHER" id="PTHR16305">
    <property type="entry name" value="TESTICULAR SOLUBLE ADENYLYL CYCLASE"/>
    <property type="match status" value="1"/>
</dbReference>
<dbReference type="eggNOG" id="COG0457">
    <property type="taxonomic scope" value="Bacteria"/>
</dbReference>
<dbReference type="PROSITE" id="PS50125">
    <property type="entry name" value="GUANYLATE_CYCLASE_2"/>
    <property type="match status" value="2"/>
</dbReference>
<feature type="domain" description="Guanylate cyclase" evidence="4">
    <location>
        <begin position="280"/>
        <end position="358"/>
    </location>
</feature>
<dbReference type="Pfam" id="PF13191">
    <property type="entry name" value="AAA_16"/>
    <property type="match status" value="1"/>
</dbReference>
<feature type="repeat" description="TPR" evidence="3">
    <location>
        <begin position="1055"/>
        <end position="1088"/>
    </location>
</feature>
<dbReference type="SUPFAM" id="SSF48452">
    <property type="entry name" value="TPR-like"/>
    <property type="match status" value="3"/>
</dbReference>
<dbReference type="Pfam" id="PF00211">
    <property type="entry name" value="Guanylate_cyc"/>
    <property type="match status" value="2"/>
</dbReference>
<dbReference type="Gene3D" id="3.30.70.1230">
    <property type="entry name" value="Nucleotide cyclase"/>
    <property type="match status" value="2"/>
</dbReference>
<dbReference type="GO" id="GO:0035556">
    <property type="term" value="P:intracellular signal transduction"/>
    <property type="evidence" value="ECO:0007669"/>
    <property type="project" value="InterPro"/>
</dbReference>
<evidence type="ECO:0000259" key="4">
    <source>
        <dbReference type="PROSITE" id="PS50125"/>
    </source>
</evidence>
<reference evidence="5 6" key="1">
    <citation type="journal article" date="2011" name="Stand. Genomic Sci.">
        <title>Complete genome sequence of Haliscomenobacter hydrossis type strain (O).</title>
        <authorList>
            <consortium name="US DOE Joint Genome Institute (JGI-PGF)"/>
            <person name="Daligault H."/>
            <person name="Lapidus A."/>
            <person name="Zeytun A."/>
            <person name="Nolan M."/>
            <person name="Lucas S."/>
            <person name="Del Rio T.G."/>
            <person name="Tice H."/>
            <person name="Cheng J.F."/>
            <person name="Tapia R."/>
            <person name="Han C."/>
            <person name="Goodwin L."/>
            <person name="Pitluck S."/>
            <person name="Liolios K."/>
            <person name="Pagani I."/>
            <person name="Ivanova N."/>
            <person name="Huntemann M."/>
            <person name="Mavromatis K."/>
            <person name="Mikhailova N."/>
            <person name="Pati A."/>
            <person name="Chen A."/>
            <person name="Palaniappan K."/>
            <person name="Land M."/>
            <person name="Hauser L."/>
            <person name="Brambilla E.M."/>
            <person name="Rohde M."/>
            <person name="Verbarg S."/>
            <person name="Goker M."/>
            <person name="Bristow J."/>
            <person name="Eisen J.A."/>
            <person name="Markowitz V."/>
            <person name="Hugenholtz P."/>
            <person name="Kyrpides N.C."/>
            <person name="Klenk H.P."/>
            <person name="Woyke T."/>
        </authorList>
    </citation>
    <scope>NUCLEOTIDE SEQUENCE [LARGE SCALE GENOMIC DNA]</scope>
    <source>
        <strain evidence="6">ATCC 27775 / DSM 1100 / LMG 10767 / O</strain>
    </source>
</reference>
<evidence type="ECO:0000313" key="5">
    <source>
        <dbReference type="EMBL" id="AEE50888.1"/>
    </source>
</evidence>
<feature type="repeat" description="TPR" evidence="3">
    <location>
        <begin position="1135"/>
        <end position="1168"/>
    </location>
</feature>
<dbReference type="PROSITE" id="PS50005">
    <property type="entry name" value="TPR"/>
    <property type="match status" value="5"/>
</dbReference>
<protein>
    <submittedName>
        <fullName evidence="5">Adenylate/guanylate cyclase with TPR repeats</fullName>
    </submittedName>
</protein>
<dbReference type="Proteomes" id="UP000008461">
    <property type="component" value="Chromosome"/>
</dbReference>
<dbReference type="SUPFAM" id="SSF52540">
    <property type="entry name" value="P-loop containing nucleoside triphosphate hydrolases"/>
    <property type="match status" value="1"/>
</dbReference>
<feature type="repeat" description="TPR" evidence="3">
    <location>
        <begin position="975"/>
        <end position="1008"/>
    </location>
</feature>
<dbReference type="SUPFAM" id="SSF55073">
    <property type="entry name" value="Nucleotide cyclase"/>
    <property type="match status" value="2"/>
</dbReference>
<dbReference type="Pfam" id="PF13424">
    <property type="entry name" value="TPR_12"/>
    <property type="match status" value="3"/>
</dbReference>
<feature type="repeat" description="TPR" evidence="3">
    <location>
        <begin position="1095"/>
        <end position="1128"/>
    </location>
</feature>
<dbReference type="PANTHER" id="PTHR16305:SF28">
    <property type="entry name" value="GUANYLATE CYCLASE DOMAIN-CONTAINING PROTEIN"/>
    <property type="match status" value="1"/>
</dbReference>
<dbReference type="SMART" id="SM00028">
    <property type="entry name" value="TPR"/>
    <property type="match status" value="9"/>
</dbReference>
<feature type="domain" description="Guanylate cyclase" evidence="4">
    <location>
        <begin position="25"/>
        <end position="157"/>
    </location>
</feature>
<dbReference type="GO" id="GO:0005737">
    <property type="term" value="C:cytoplasm"/>
    <property type="evidence" value="ECO:0007669"/>
    <property type="project" value="TreeGrafter"/>
</dbReference>
<sequence length="1340" mass="153265">MRHLIPHFIQEQFDQRSLHNSLQAYVMFVDLSGFTPLTETLMGKGGRGAEELSLILKDIFEPLVEVVYTHGGFIPYYAGDAFTAIFPQSEEIDANIFMNAALSVRDLFKQRSYKFGAFKIGVKIGLSYGTVDWGIVGRYHRAFYFRGAPVQQAAYCQDLAKNQSSSIALDGVLLPQLPADIELIPVGDNFYCLGPNVKHQPVTLPVIELPALRREVMELFVPAEVIDYNQVGEFRTVISVFIAFEGVPNHALLNKFAGVVIEQINNFSGYFKEIDFGDKGGVMTCFFGAPVSFENNIDRALEFIHALNQELYELRAQYGVQFKAAATEGTAYTGLIGGRERLQYAAVGNRVNLAARIMSHAEWEEVMVDSEIQKNRNFSFQHRGDIQYKGVKGDIPTYCLIGRNESRQQVYSENMVGRDTEMFRLIDFTLPLLEGRPAGIAYVFGEAGIGKSRLSYELKEALLRDQKVQWYSCPLDQILRKPFNPFIYFLKNYFDQSLEKNTARNLQRFEARFQQLLDKLQGIADAQALRDDLIRTKSVLAAQVGIVYFDSLWEQLDARGRYQNTIQSIIDLFLAESLVRPIAIELEDAHWIDENSQELLIELVRYLRRYPIFLLITSRYGEEGQRPQLLDPLLLETHQVRGPLEIDLNVLQPEAVREFAEIKLQGPISETFFVLLQRAANSNPFYLEQLLEYFSEQQLLQKDKGLWNLKDENIQLSSSINSILTARIDRLSSLVKETVKAAAVIGREFELPVLTEVMKYNEEFSRSNQDVGLLTEQIGVAEKVQIWRAMNELRYIFRHSLLREAAYSMQLRARLQQLHKLIAEAIERLYADHIDERFVDLAFHYEQAGVFDKTCSYLRKAGDYARRNFQNQQALELYEKLLHLLGSDQDIASQIKTLLKKGKIQELIGKWEACEDTYKHALDLAKQHRDVILLGRANNSMGRVVMLRGDYTEAMRYYQKSVLLFESVEDKYGFAEVYGNLGNLYFRQGKYEEAKKYFQSALAIGQEIRGYVVDSQIVANLGLTYMNQGNYDEGIRQQQEQLAYCQAHNDKPGMATIHTYIGIVLQEKGDYQEALFHFQAGLDLANELGNKHLTAVGIGNIGLIHERQGKYDEAMELYVKDLELTEELGDKQGESIALGFIGQLLNIQGDFHKAIEYMQKALMLCEELGYQKGLAKAVNTLGDIFYNLQQYPRSLHFYNRAIDITRTIGNKLVLGLSLAEKGTVLLETGNHAELDQVTAEAQQLALDLDHPDLYFEGALLNAKRLYLYGQAQEAEQVLKMLLKRPLSADQQAATYYELHRIDPSNREWTQQTLEIYNQLVQRTPKFIYQSRKEELEKLLE</sequence>
<organism evidence="5 6">
    <name type="scientific">Haliscomenobacter hydrossis (strain ATCC 27775 / DSM 1100 / LMG 10767 / O)</name>
    <dbReference type="NCBI Taxonomy" id="760192"/>
    <lineage>
        <taxon>Bacteria</taxon>
        <taxon>Pseudomonadati</taxon>
        <taxon>Bacteroidota</taxon>
        <taxon>Saprospiria</taxon>
        <taxon>Saprospirales</taxon>
        <taxon>Haliscomenobacteraceae</taxon>
        <taxon>Haliscomenobacter</taxon>
    </lineage>
</organism>
<dbReference type="InterPro" id="IPR019734">
    <property type="entry name" value="TPR_rpt"/>
</dbReference>
<evidence type="ECO:0000256" key="2">
    <source>
        <dbReference type="ARBA" id="ARBA00022840"/>
    </source>
</evidence>
<dbReference type="eggNOG" id="COG2114">
    <property type="taxonomic scope" value="Bacteria"/>
</dbReference>
<feature type="repeat" description="TPR" evidence="3">
    <location>
        <begin position="1175"/>
        <end position="1208"/>
    </location>
</feature>
<evidence type="ECO:0000256" key="3">
    <source>
        <dbReference type="PROSITE-ProRule" id="PRU00339"/>
    </source>
</evidence>
<gene>
    <name evidence="5" type="ordered locus">Halhy_3025</name>
</gene>
<reference key="2">
    <citation type="submission" date="2011-04" db="EMBL/GenBank/DDBJ databases">
        <title>Complete sequence of chromosome of Haliscomenobacter hydrossis DSM 1100.</title>
        <authorList>
            <consortium name="US DOE Joint Genome Institute (JGI-PGF)"/>
            <person name="Lucas S."/>
            <person name="Han J."/>
            <person name="Lapidus A."/>
            <person name="Bruce D."/>
            <person name="Goodwin L."/>
            <person name="Pitluck S."/>
            <person name="Peters L."/>
            <person name="Kyrpides N."/>
            <person name="Mavromatis K."/>
            <person name="Ivanova N."/>
            <person name="Ovchinnikova G."/>
            <person name="Pagani I."/>
            <person name="Daligault H."/>
            <person name="Detter J.C."/>
            <person name="Han C."/>
            <person name="Land M."/>
            <person name="Hauser L."/>
            <person name="Markowitz V."/>
            <person name="Cheng J.-F."/>
            <person name="Hugenholtz P."/>
            <person name="Woyke T."/>
            <person name="Wu D."/>
            <person name="Verbarg S."/>
            <person name="Frueling A."/>
            <person name="Brambilla E."/>
            <person name="Klenk H.-P."/>
            <person name="Eisen J.A."/>
        </authorList>
    </citation>
    <scope>NUCLEOTIDE SEQUENCE</scope>
    <source>
        <strain>DSM 1100</strain>
    </source>
</reference>
<dbReference type="RefSeq" id="WP_013765431.1">
    <property type="nucleotide sequence ID" value="NC_015510.1"/>
</dbReference>
<dbReference type="InterPro" id="IPR001054">
    <property type="entry name" value="A/G_cyclase"/>
</dbReference>
<dbReference type="Gene3D" id="1.25.40.10">
    <property type="entry name" value="Tetratricopeptide repeat domain"/>
    <property type="match status" value="3"/>
</dbReference>
<dbReference type="HOGENOM" id="CLU_004435_4_0_10"/>
<evidence type="ECO:0000313" key="6">
    <source>
        <dbReference type="Proteomes" id="UP000008461"/>
    </source>
</evidence>
<proteinExistence type="predicted"/>
<name>F4L6Q7_HALH1</name>
<dbReference type="GO" id="GO:0004016">
    <property type="term" value="F:adenylate cyclase activity"/>
    <property type="evidence" value="ECO:0007669"/>
    <property type="project" value="UniProtKB-ARBA"/>
</dbReference>
<keyword evidence="3" id="KW-0802">TPR repeat</keyword>
<dbReference type="STRING" id="760192.Halhy_3025"/>
<evidence type="ECO:0000256" key="1">
    <source>
        <dbReference type="ARBA" id="ARBA00022741"/>
    </source>
</evidence>
<dbReference type="OrthoDB" id="9813021at2"/>
<dbReference type="InterPro" id="IPR041664">
    <property type="entry name" value="AAA_16"/>
</dbReference>
<dbReference type="InterPro" id="IPR029787">
    <property type="entry name" value="Nucleotide_cyclase"/>
</dbReference>
<dbReference type="KEGG" id="hhy:Halhy_3025"/>
<keyword evidence="6" id="KW-1185">Reference proteome</keyword>
<dbReference type="InterPro" id="IPR011990">
    <property type="entry name" value="TPR-like_helical_dom_sf"/>
</dbReference>
<keyword evidence="1" id="KW-0547">Nucleotide-binding</keyword>
<dbReference type="GO" id="GO:0009190">
    <property type="term" value="P:cyclic nucleotide biosynthetic process"/>
    <property type="evidence" value="ECO:0007669"/>
    <property type="project" value="InterPro"/>
</dbReference>
<dbReference type="InterPro" id="IPR027417">
    <property type="entry name" value="P-loop_NTPase"/>
</dbReference>
<keyword evidence="2" id="KW-0067">ATP-binding</keyword>
<dbReference type="GO" id="GO:0005524">
    <property type="term" value="F:ATP binding"/>
    <property type="evidence" value="ECO:0007669"/>
    <property type="project" value="UniProtKB-KW"/>
</dbReference>
<accession>F4L6Q7</accession>
<dbReference type="CDD" id="cd07302">
    <property type="entry name" value="CHD"/>
    <property type="match status" value="2"/>
</dbReference>